<comment type="function">
    <text evidence="1">Responsible for the formation of the pyrimidine heterocycle in the thiamine biosynthesis pathway. Catalyzes the formation of hydroxymethylpyrimidine phosphate (HMP-P) from histidine and pyridoxal phosphate (PLP). The protein uses PLP and the active site histidine to form HMP-P, generating an inactive enzyme. The enzyme can only undergo a single turnover, which suggests it is a suicide enzyme.</text>
</comment>
<dbReference type="AlphaFoldDB" id="A0A1N6K5Q6"/>
<proteinExistence type="inferred from homology"/>
<evidence type="ECO:0000256" key="3">
    <source>
        <dbReference type="ARBA" id="ARBA00009406"/>
    </source>
</evidence>
<gene>
    <name evidence="14" type="ORF">SAMN05444168_6112</name>
</gene>
<dbReference type="GO" id="GO:0046872">
    <property type="term" value="F:metal ion binding"/>
    <property type="evidence" value="ECO:0007669"/>
    <property type="project" value="UniProtKB-KW"/>
</dbReference>
<evidence type="ECO:0000259" key="13">
    <source>
        <dbReference type="Pfam" id="PF09084"/>
    </source>
</evidence>
<dbReference type="SUPFAM" id="SSF53850">
    <property type="entry name" value="Periplasmic binding protein-like II"/>
    <property type="match status" value="1"/>
</dbReference>
<evidence type="ECO:0000313" key="14">
    <source>
        <dbReference type="EMBL" id="SIO51881.1"/>
    </source>
</evidence>
<evidence type="ECO:0000256" key="6">
    <source>
        <dbReference type="ARBA" id="ARBA00022723"/>
    </source>
</evidence>
<evidence type="ECO:0000256" key="9">
    <source>
        <dbReference type="ARBA" id="ARBA00023004"/>
    </source>
</evidence>
<feature type="signal peptide" evidence="12">
    <location>
        <begin position="1"/>
        <end position="42"/>
    </location>
</feature>
<dbReference type="EMBL" id="FSRM01000002">
    <property type="protein sequence ID" value="SIO51881.1"/>
    <property type="molecule type" value="Genomic_DNA"/>
</dbReference>
<keyword evidence="12" id="KW-0732">Signal</keyword>
<evidence type="ECO:0000256" key="8">
    <source>
        <dbReference type="ARBA" id="ARBA00022977"/>
    </source>
</evidence>
<dbReference type="Gene3D" id="3.40.190.10">
    <property type="entry name" value="Periplasmic binding protein-like II"/>
    <property type="match status" value="2"/>
</dbReference>
<dbReference type="Pfam" id="PF09084">
    <property type="entry name" value="NMT1"/>
    <property type="match status" value="1"/>
</dbReference>
<feature type="domain" description="SsuA/THI5-like" evidence="13">
    <location>
        <begin position="57"/>
        <end position="266"/>
    </location>
</feature>
<comment type="similarity">
    <text evidence="3">Belongs to the NMT1/THI5 family.</text>
</comment>
<dbReference type="PANTHER" id="PTHR31528">
    <property type="entry name" value="4-AMINO-5-HYDROXYMETHYL-2-METHYLPYRIMIDINE PHOSPHATE SYNTHASE THI11-RELATED"/>
    <property type="match status" value="1"/>
</dbReference>
<dbReference type="RefSeq" id="WP_367946973.1">
    <property type="nucleotide sequence ID" value="NZ_FSRM01000002.1"/>
</dbReference>
<organism evidence="14 15">
    <name type="scientific">Paraburkholderia phenazinium</name>
    <dbReference type="NCBI Taxonomy" id="60549"/>
    <lineage>
        <taxon>Bacteria</taxon>
        <taxon>Pseudomonadati</taxon>
        <taxon>Pseudomonadota</taxon>
        <taxon>Betaproteobacteria</taxon>
        <taxon>Burkholderiales</taxon>
        <taxon>Burkholderiaceae</taxon>
        <taxon>Paraburkholderia</taxon>
    </lineage>
</organism>
<comment type="subunit">
    <text evidence="4">Homodimer.</text>
</comment>
<feature type="chain" id="PRO_5013291992" description="Thiamine pyrimidine synthase" evidence="12">
    <location>
        <begin position="43"/>
        <end position="340"/>
    </location>
</feature>
<sequence length="340" mass="35512">MKQSLVSQRKPSSFSVLTLNRFMLGAATGAVFAMAASQPAVAAPEKVVVYQAFQSIQYLPLYVAIDKGLFAQNGLDVQKVTAGSGAQGVAAVIGGHADFSLQDPMTAVLANLKGATLVNVANVVAGVPVWILTPPDSALKNPADLAGKTVSTALPPSTSTYLLQRLIKEEKVAGVNLNTVQIGTELAPVSAGRAEAAAIYEPQVDQGIASGYKILYAFPKAYPGGYAFSTMDTLAATIKSKPAMVAAFVKSVAQAEALIQQSPDTAKAVAVAEFPTLDKKIVETAVDRLISQKIYAANPDISQQAFRNALDLQEYIGNIKPGSVTYDSAVDDSFAKASAK</sequence>
<evidence type="ECO:0000256" key="4">
    <source>
        <dbReference type="ARBA" id="ARBA00011738"/>
    </source>
</evidence>
<protein>
    <recommendedName>
        <fullName evidence="10">Thiamine pyrimidine synthase</fullName>
    </recommendedName>
</protein>
<evidence type="ECO:0000256" key="5">
    <source>
        <dbReference type="ARBA" id="ARBA00022679"/>
    </source>
</evidence>
<accession>A0A1N6K5Q6</accession>
<dbReference type="InterPro" id="IPR027939">
    <property type="entry name" value="NMT1/THI5"/>
</dbReference>
<dbReference type="GO" id="GO:0016740">
    <property type="term" value="F:transferase activity"/>
    <property type="evidence" value="ECO:0007669"/>
    <property type="project" value="UniProtKB-KW"/>
</dbReference>
<keyword evidence="6" id="KW-0479">Metal-binding</keyword>
<dbReference type="InterPro" id="IPR015168">
    <property type="entry name" value="SsuA/THI5"/>
</dbReference>
<keyword evidence="8" id="KW-0784">Thiamine biosynthesis</keyword>
<name>A0A1N6K5Q6_9BURK</name>
<dbReference type="PANTHER" id="PTHR31528:SF1">
    <property type="entry name" value="4-AMINO-5-HYDROXYMETHYL-2-METHYLPYRIMIDINE PHOSPHATE SYNTHASE THI11-RELATED"/>
    <property type="match status" value="1"/>
</dbReference>
<dbReference type="GO" id="GO:0009228">
    <property type="term" value="P:thiamine biosynthetic process"/>
    <property type="evidence" value="ECO:0007669"/>
    <property type="project" value="UniProtKB-KW"/>
</dbReference>
<reference evidence="14 15" key="1">
    <citation type="submission" date="2016-11" db="EMBL/GenBank/DDBJ databases">
        <authorList>
            <person name="Jaros S."/>
            <person name="Januszkiewicz K."/>
            <person name="Wedrychowicz H."/>
        </authorList>
    </citation>
    <scope>NUCLEOTIDE SEQUENCE [LARGE SCALE GENOMIC DNA]</scope>
    <source>
        <strain evidence="14 15">GAS86</strain>
    </source>
</reference>
<evidence type="ECO:0000256" key="12">
    <source>
        <dbReference type="SAM" id="SignalP"/>
    </source>
</evidence>
<evidence type="ECO:0000256" key="1">
    <source>
        <dbReference type="ARBA" id="ARBA00003469"/>
    </source>
</evidence>
<dbReference type="Proteomes" id="UP000184693">
    <property type="component" value="Unassembled WGS sequence"/>
</dbReference>
<evidence type="ECO:0000256" key="11">
    <source>
        <dbReference type="ARBA" id="ARBA00048179"/>
    </source>
</evidence>
<evidence type="ECO:0000256" key="7">
    <source>
        <dbReference type="ARBA" id="ARBA00022898"/>
    </source>
</evidence>
<evidence type="ECO:0000313" key="15">
    <source>
        <dbReference type="Proteomes" id="UP000184693"/>
    </source>
</evidence>
<evidence type="ECO:0000256" key="2">
    <source>
        <dbReference type="ARBA" id="ARBA00004948"/>
    </source>
</evidence>
<evidence type="ECO:0000256" key="10">
    <source>
        <dbReference type="ARBA" id="ARBA00033171"/>
    </source>
</evidence>
<comment type="catalytic activity">
    <reaction evidence="11">
        <text>N(6)-(pyridoxal phosphate)-L-lysyl-[4-amino-5-hydroxymethyl-2-methylpyrimidine phosphate synthase] + L-histidyl-[4-amino-5-hydroxymethyl-2-methylpyrimidine phosphate synthase] + 2 Fe(3+) + 4 H2O = L-lysyl-[4-amino-5-hydroxymethyl-2-methylpyrimidine phosphate synthase] + (2S)-2-amino-5-hydroxy-4-oxopentanoyl-[4-amino-5-hydroxymethyl-2-methylpyrimidine phosphate synthase] + 4-amino-2-methyl-5-(phosphooxymethyl)pyrimidine + 3-oxopropanoate + 2 Fe(2+) + 2 H(+)</text>
        <dbReference type="Rhea" id="RHEA:65756"/>
        <dbReference type="Rhea" id="RHEA-COMP:16892"/>
        <dbReference type="Rhea" id="RHEA-COMP:16893"/>
        <dbReference type="Rhea" id="RHEA-COMP:16894"/>
        <dbReference type="Rhea" id="RHEA-COMP:16895"/>
        <dbReference type="ChEBI" id="CHEBI:15377"/>
        <dbReference type="ChEBI" id="CHEBI:15378"/>
        <dbReference type="ChEBI" id="CHEBI:29033"/>
        <dbReference type="ChEBI" id="CHEBI:29034"/>
        <dbReference type="ChEBI" id="CHEBI:29969"/>
        <dbReference type="ChEBI" id="CHEBI:29979"/>
        <dbReference type="ChEBI" id="CHEBI:33190"/>
        <dbReference type="ChEBI" id="CHEBI:58354"/>
        <dbReference type="ChEBI" id="CHEBI:143915"/>
        <dbReference type="ChEBI" id="CHEBI:157692"/>
    </reaction>
    <physiologicalReaction direction="left-to-right" evidence="11">
        <dbReference type="Rhea" id="RHEA:65757"/>
    </physiologicalReaction>
</comment>
<keyword evidence="9" id="KW-0408">Iron</keyword>
<keyword evidence="7" id="KW-0663">Pyridoxal phosphate</keyword>
<comment type="pathway">
    <text evidence="2">Cofactor biosynthesis; thiamine diphosphate biosynthesis.</text>
</comment>
<keyword evidence="5" id="KW-0808">Transferase</keyword>